<feature type="compositionally biased region" description="Polar residues" evidence="1">
    <location>
        <begin position="63"/>
        <end position="72"/>
    </location>
</feature>
<evidence type="ECO:0000313" key="4">
    <source>
        <dbReference type="Proteomes" id="UP000504636"/>
    </source>
</evidence>
<feature type="transmembrane region" description="Helical" evidence="2">
    <location>
        <begin position="94"/>
        <end position="115"/>
    </location>
</feature>
<protein>
    <submittedName>
        <fullName evidence="3 5">Uncharacterized protein</fullName>
    </submittedName>
</protein>
<organism evidence="3">
    <name type="scientific">Mytilinidion resinicola</name>
    <dbReference type="NCBI Taxonomy" id="574789"/>
    <lineage>
        <taxon>Eukaryota</taxon>
        <taxon>Fungi</taxon>
        <taxon>Dikarya</taxon>
        <taxon>Ascomycota</taxon>
        <taxon>Pezizomycotina</taxon>
        <taxon>Dothideomycetes</taxon>
        <taxon>Pleosporomycetidae</taxon>
        <taxon>Mytilinidiales</taxon>
        <taxon>Mytilinidiaceae</taxon>
        <taxon>Mytilinidion</taxon>
    </lineage>
</organism>
<dbReference type="EMBL" id="MU003716">
    <property type="protein sequence ID" value="KAF2803768.1"/>
    <property type="molecule type" value="Genomic_DNA"/>
</dbReference>
<reference evidence="5" key="3">
    <citation type="submission" date="2025-04" db="UniProtKB">
        <authorList>
            <consortium name="RefSeq"/>
        </authorList>
    </citation>
    <scope>IDENTIFICATION</scope>
    <source>
        <strain evidence="5">CBS 304.34</strain>
    </source>
</reference>
<accession>A0A6A6Y5G9</accession>
<feature type="compositionally biased region" description="Basic and acidic residues" evidence="1">
    <location>
        <begin position="1"/>
        <end position="12"/>
    </location>
</feature>
<dbReference type="RefSeq" id="XP_033570732.1">
    <property type="nucleotide sequence ID" value="XM_033712877.1"/>
</dbReference>
<gene>
    <name evidence="3 5" type="ORF">BDZ99DRAFT_162468</name>
</gene>
<evidence type="ECO:0000313" key="5">
    <source>
        <dbReference type="RefSeq" id="XP_033570732.1"/>
    </source>
</evidence>
<keyword evidence="4" id="KW-1185">Reference proteome</keyword>
<proteinExistence type="predicted"/>
<sequence length="161" mass="17772">MPNHEDSRRDLAPTRQQSHDTALVGAQRAMARQTPSTSDASISFSPTSNAAFKAHDTIKPRNRSASAASQKSVRFAAQVEGQDRGQKKEEEQSTLSALQQTLFLVFILAVLWIIYSHLTLLVYAFLGVGVMYTGLSYYLVKSQKEVTLKALDTPARKEVEG</sequence>
<keyword evidence="2" id="KW-0472">Membrane</keyword>
<dbReference type="GeneID" id="54453770"/>
<feature type="compositionally biased region" description="Polar residues" evidence="1">
    <location>
        <begin position="33"/>
        <end position="50"/>
    </location>
</feature>
<keyword evidence="2" id="KW-0812">Transmembrane</keyword>
<dbReference type="AlphaFoldDB" id="A0A6A6Y5G9"/>
<evidence type="ECO:0000256" key="2">
    <source>
        <dbReference type="SAM" id="Phobius"/>
    </source>
</evidence>
<reference evidence="5" key="2">
    <citation type="submission" date="2020-04" db="EMBL/GenBank/DDBJ databases">
        <authorList>
            <consortium name="NCBI Genome Project"/>
        </authorList>
    </citation>
    <scope>NUCLEOTIDE SEQUENCE</scope>
    <source>
        <strain evidence="5">CBS 304.34</strain>
    </source>
</reference>
<evidence type="ECO:0000256" key="1">
    <source>
        <dbReference type="SAM" id="MobiDB-lite"/>
    </source>
</evidence>
<name>A0A6A6Y5G9_9PEZI</name>
<feature type="transmembrane region" description="Helical" evidence="2">
    <location>
        <begin position="121"/>
        <end position="140"/>
    </location>
</feature>
<keyword evidence="2" id="KW-1133">Transmembrane helix</keyword>
<dbReference type="Proteomes" id="UP000504636">
    <property type="component" value="Unplaced"/>
</dbReference>
<reference evidence="3 5" key="1">
    <citation type="journal article" date="2020" name="Stud. Mycol.">
        <title>101 Dothideomycetes genomes: a test case for predicting lifestyles and emergence of pathogens.</title>
        <authorList>
            <person name="Haridas S."/>
            <person name="Albert R."/>
            <person name="Binder M."/>
            <person name="Bloem J."/>
            <person name="Labutti K."/>
            <person name="Salamov A."/>
            <person name="Andreopoulos B."/>
            <person name="Baker S."/>
            <person name="Barry K."/>
            <person name="Bills G."/>
            <person name="Bluhm B."/>
            <person name="Cannon C."/>
            <person name="Castanera R."/>
            <person name="Culley D."/>
            <person name="Daum C."/>
            <person name="Ezra D."/>
            <person name="Gonzalez J."/>
            <person name="Henrissat B."/>
            <person name="Kuo A."/>
            <person name="Liang C."/>
            <person name="Lipzen A."/>
            <person name="Lutzoni F."/>
            <person name="Magnuson J."/>
            <person name="Mondo S."/>
            <person name="Nolan M."/>
            <person name="Ohm R."/>
            <person name="Pangilinan J."/>
            <person name="Park H.-J."/>
            <person name="Ramirez L."/>
            <person name="Alfaro M."/>
            <person name="Sun H."/>
            <person name="Tritt A."/>
            <person name="Yoshinaga Y."/>
            <person name="Zwiers L.-H."/>
            <person name="Turgeon B."/>
            <person name="Goodwin S."/>
            <person name="Spatafora J."/>
            <person name="Crous P."/>
            <person name="Grigoriev I."/>
        </authorList>
    </citation>
    <scope>NUCLEOTIDE SEQUENCE</scope>
    <source>
        <strain evidence="3 5">CBS 304.34</strain>
    </source>
</reference>
<feature type="region of interest" description="Disordered" evidence="1">
    <location>
        <begin position="1"/>
        <end position="88"/>
    </location>
</feature>
<evidence type="ECO:0000313" key="3">
    <source>
        <dbReference type="EMBL" id="KAF2803768.1"/>
    </source>
</evidence>